<accession>A0ABR0VK98</accession>
<organism evidence="5 6">
    <name type="scientific">Rehmannia glutinosa</name>
    <name type="common">Chinese foxglove</name>
    <dbReference type="NCBI Taxonomy" id="99300"/>
    <lineage>
        <taxon>Eukaryota</taxon>
        <taxon>Viridiplantae</taxon>
        <taxon>Streptophyta</taxon>
        <taxon>Embryophyta</taxon>
        <taxon>Tracheophyta</taxon>
        <taxon>Spermatophyta</taxon>
        <taxon>Magnoliopsida</taxon>
        <taxon>eudicotyledons</taxon>
        <taxon>Gunneridae</taxon>
        <taxon>Pentapetalae</taxon>
        <taxon>asterids</taxon>
        <taxon>lamiids</taxon>
        <taxon>Lamiales</taxon>
        <taxon>Orobanchaceae</taxon>
        <taxon>Rehmannieae</taxon>
        <taxon>Rehmannia</taxon>
    </lineage>
</organism>
<dbReference type="Proteomes" id="UP001318860">
    <property type="component" value="Unassembled WGS sequence"/>
</dbReference>
<protein>
    <recommendedName>
        <fullName evidence="3">Sulfotransferase</fullName>
        <ecNumber evidence="3">2.8.2.-</ecNumber>
    </recommendedName>
</protein>
<evidence type="ECO:0000256" key="1">
    <source>
        <dbReference type="ARBA" id="ARBA00005771"/>
    </source>
</evidence>
<evidence type="ECO:0000256" key="3">
    <source>
        <dbReference type="RuleBase" id="RU361155"/>
    </source>
</evidence>
<keyword evidence="2 3" id="KW-0808">Transferase</keyword>
<keyword evidence="6" id="KW-1185">Reference proteome</keyword>
<dbReference type="PANTHER" id="PTHR11783">
    <property type="entry name" value="SULFOTRANSFERASE SULT"/>
    <property type="match status" value="1"/>
</dbReference>
<evidence type="ECO:0000256" key="2">
    <source>
        <dbReference type="ARBA" id="ARBA00022679"/>
    </source>
</evidence>
<gene>
    <name evidence="5" type="ORF">DH2020_031650</name>
</gene>
<comment type="caution">
    <text evidence="5">The sequence shown here is derived from an EMBL/GenBank/DDBJ whole genome shotgun (WGS) entry which is preliminary data.</text>
</comment>
<dbReference type="Pfam" id="PF00685">
    <property type="entry name" value="Sulfotransfer_1"/>
    <property type="match status" value="1"/>
</dbReference>
<dbReference type="EC" id="2.8.2.-" evidence="3"/>
<dbReference type="EMBL" id="JABTTQ020001144">
    <property type="protein sequence ID" value="KAK6134591.1"/>
    <property type="molecule type" value="Genomic_DNA"/>
</dbReference>
<evidence type="ECO:0000313" key="5">
    <source>
        <dbReference type="EMBL" id="KAK6134591.1"/>
    </source>
</evidence>
<evidence type="ECO:0000313" key="6">
    <source>
        <dbReference type="Proteomes" id="UP001318860"/>
    </source>
</evidence>
<name>A0ABR0VK98_REHGL</name>
<comment type="similarity">
    <text evidence="1 3">Belongs to the sulfotransferase 1 family.</text>
</comment>
<dbReference type="SUPFAM" id="SSF52540">
    <property type="entry name" value="P-loop containing nucleoside triphosphate hydrolases"/>
    <property type="match status" value="1"/>
</dbReference>
<evidence type="ECO:0000259" key="4">
    <source>
        <dbReference type="Pfam" id="PF00685"/>
    </source>
</evidence>
<feature type="domain" description="Sulfotransferase" evidence="4">
    <location>
        <begin position="124"/>
        <end position="379"/>
    </location>
</feature>
<dbReference type="Gene3D" id="3.40.50.300">
    <property type="entry name" value="P-loop containing nucleotide triphosphate hydrolases"/>
    <property type="match status" value="1"/>
</dbReference>
<reference evidence="5 6" key="1">
    <citation type="journal article" date="2021" name="Comput. Struct. Biotechnol. J.">
        <title>De novo genome assembly of the potent medicinal plant Rehmannia glutinosa using nanopore technology.</title>
        <authorList>
            <person name="Ma L."/>
            <person name="Dong C."/>
            <person name="Song C."/>
            <person name="Wang X."/>
            <person name="Zheng X."/>
            <person name="Niu Y."/>
            <person name="Chen S."/>
            <person name="Feng W."/>
        </authorList>
    </citation>
    <scope>NUCLEOTIDE SEQUENCE [LARGE SCALE GENOMIC DNA]</scope>
    <source>
        <strain evidence="5">DH-2019</strain>
    </source>
</reference>
<proteinExistence type="inferred from homology"/>
<sequence length="390" mass="44575">MATISPIHALPNPLKQSVPPLTTSLLKCKSSLDSSIHLKPSNLSGKQRFVVSVAGKNQENISTFIDHKNEPDPEKTEFEEFLKTLPQKRNWDGRMLCQYQNNWFPVRDFQGVLSCQKNFQANETDIILATMPKAGTTWLKALTFSILNRHDLDESPLLTSTSHDLIPFLELDTYRDGQNPGLENIPFPRIFATHIPYRVLPDSIPGSKCKIIYICRNPLDQFVSHRFFLLKNRLQPEQDPLSLDEAFEMYCDGIHPFGPFWDHMAEYFQAGLENPDRVLFLKYEELKEDIVSSLKKMAGFIGAPFSVEEEKQGVVEEIARLCSMKNMKSLNVNKDGKWNGIIENSSFYRKGEVGDWKNHLTSSMAGRVEKILEEKLSGSSGLTFKNYFFK</sequence>
<dbReference type="InterPro" id="IPR027417">
    <property type="entry name" value="P-loop_NTPase"/>
</dbReference>
<dbReference type="InterPro" id="IPR000863">
    <property type="entry name" value="Sulfotransferase_dom"/>
</dbReference>